<dbReference type="EMBL" id="JACVVK020000128">
    <property type="protein sequence ID" value="KAK7490265.1"/>
    <property type="molecule type" value="Genomic_DNA"/>
</dbReference>
<dbReference type="SUPFAM" id="SSF48726">
    <property type="entry name" value="Immunoglobulin"/>
    <property type="match status" value="1"/>
</dbReference>
<dbReference type="Gene3D" id="2.60.40.10">
    <property type="entry name" value="Immunoglobulins"/>
    <property type="match status" value="1"/>
</dbReference>
<feature type="transmembrane region" description="Helical" evidence="2">
    <location>
        <begin position="296"/>
        <end position="317"/>
    </location>
</feature>
<feature type="region of interest" description="Disordered" evidence="1">
    <location>
        <begin position="324"/>
        <end position="461"/>
    </location>
</feature>
<dbReference type="Proteomes" id="UP001519460">
    <property type="component" value="Unassembled WGS sequence"/>
</dbReference>
<keyword evidence="2" id="KW-1133">Transmembrane helix</keyword>
<dbReference type="InterPro" id="IPR036179">
    <property type="entry name" value="Ig-like_dom_sf"/>
</dbReference>
<evidence type="ECO:0000313" key="4">
    <source>
        <dbReference type="EMBL" id="KAK7490265.1"/>
    </source>
</evidence>
<feature type="compositionally biased region" description="Basic and acidic residues" evidence="1">
    <location>
        <begin position="325"/>
        <end position="335"/>
    </location>
</feature>
<feature type="region of interest" description="Disordered" evidence="1">
    <location>
        <begin position="260"/>
        <end position="286"/>
    </location>
</feature>
<gene>
    <name evidence="4" type="ORF">BaRGS_00018426</name>
</gene>
<evidence type="ECO:0000256" key="2">
    <source>
        <dbReference type="SAM" id="Phobius"/>
    </source>
</evidence>
<sequence length="461" mass="50223">MQTKLVPLSKGTPRTQSMREKLKQVVNEIKDLTAHGVDILHPVPDEYKTGSKQRNTSKKANTSPPEASPGVQTRGNTSREKQLSKDVIIQLTEKLGSNLRGQLVNKNHLKRLQGSTDMDLSVLYLLYTVAVTTTVYGWKTTCDAPLAVLGETARVTCHFSSDITAIVPRPSFNVRRADHENFDYHRDTVLDCDWVNADLLCMTIKDGYQFNKDVSDQLTITIPNVTHEHSGQYVCQAVAVTQDNQIEPCRLTVTGTLPSPDEARTKVSISTTTEFPSSTTGRTHSAAPVKEGSVDITVIVLPILGVALLVIVILAFLRYRKRSKRGNDGNDREQVTEAAPDQPECHEETLDTFSDSTPLMQQPSTGNTDSSLPEASEGFAATSNSTSPDHLQPERHEEIASTVSKPPPPVQPPTANTDSSLPEASAGNEATSKHITCFCSTSGSSRNLEPRNTAAIHSDIG</sequence>
<accession>A0ABD0KSW0</accession>
<keyword evidence="5" id="KW-1185">Reference proteome</keyword>
<name>A0ABD0KSW0_9CAEN</name>
<dbReference type="InterPro" id="IPR003599">
    <property type="entry name" value="Ig_sub"/>
</dbReference>
<comment type="caution">
    <text evidence="4">The sequence shown here is derived from an EMBL/GenBank/DDBJ whole genome shotgun (WGS) entry which is preliminary data.</text>
</comment>
<evidence type="ECO:0000313" key="5">
    <source>
        <dbReference type="Proteomes" id="UP001519460"/>
    </source>
</evidence>
<evidence type="ECO:0000256" key="1">
    <source>
        <dbReference type="SAM" id="MobiDB-lite"/>
    </source>
</evidence>
<evidence type="ECO:0000259" key="3">
    <source>
        <dbReference type="SMART" id="SM00409"/>
    </source>
</evidence>
<dbReference type="InterPro" id="IPR013783">
    <property type="entry name" value="Ig-like_fold"/>
</dbReference>
<feature type="domain" description="Immunoglobulin" evidence="3">
    <location>
        <begin position="142"/>
        <end position="254"/>
    </location>
</feature>
<dbReference type="SMART" id="SM00409">
    <property type="entry name" value="IG"/>
    <property type="match status" value="1"/>
</dbReference>
<organism evidence="4 5">
    <name type="scientific">Batillaria attramentaria</name>
    <dbReference type="NCBI Taxonomy" id="370345"/>
    <lineage>
        <taxon>Eukaryota</taxon>
        <taxon>Metazoa</taxon>
        <taxon>Spiralia</taxon>
        <taxon>Lophotrochozoa</taxon>
        <taxon>Mollusca</taxon>
        <taxon>Gastropoda</taxon>
        <taxon>Caenogastropoda</taxon>
        <taxon>Sorbeoconcha</taxon>
        <taxon>Cerithioidea</taxon>
        <taxon>Batillariidae</taxon>
        <taxon>Batillaria</taxon>
    </lineage>
</organism>
<feature type="compositionally biased region" description="Polar residues" evidence="1">
    <location>
        <begin position="267"/>
        <end position="283"/>
    </location>
</feature>
<keyword evidence="2" id="KW-0472">Membrane</keyword>
<proteinExistence type="predicted"/>
<reference evidence="4 5" key="1">
    <citation type="journal article" date="2023" name="Sci. Data">
        <title>Genome assembly of the Korean intertidal mud-creeper Batillaria attramentaria.</title>
        <authorList>
            <person name="Patra A.K."/>
            <person name="Ho P.T."/>
            <person name="Jun S."/>
            <person name="Lee S.J."/>
            <person name="Kim Y."/>
            <person name="Won Y.J."/>
        </authorList>
    </citation>
    <scope>NUCLEOTIDE SEQUENCE [LARGE SCALE GENOMIC DNA]</scope>
    <source>
        <strain evidence="4">Wonlab-2016</strain>
    </source>
</reference>
<feature type="compositionally biased region" description="Polar residues" evidence="1">
    <location>
        <begin position="50"/>
        <end position="76"/>
    </location>
</feature>
<feature type="region of interest" description="Disordered" evidence="1">
    <location>
        <begin position="40"/>
        <end position="83"/>
    </location>
</feature>
<keyword evidence="2" id="KW-0812">Transmembrane</keyword>
<protein>
    <recommendedName>
        <fullName evidence="3">Immunoglobulin domain-containing protein</fullName>
    </recommendedName>
</protein>
<dbReference type="AlphaFoldDB" id="A0ABD0KSW0"/>
<feature type="compositionally biased region" description="Polar residues" evidence="1">
    <location>
        <begin position="414"/>
        <end position="447"/>
    </location>
</feature>
<feature type="compositionally biased region" description="Polar residues" evidence="1">
    <location>
        <begin position="351"/>
        <end position="373"/>
    </location>
</feature>